<dbReference type="Proteomes" id="UP001597042">
    <property type="component" value="Unassembled WGS sequence"/>
</dbReference>
<proteinExistence type="predicted"/>
<reference evidence="3" key="1">
    <citation type="journal article" date="2019" name="Int. J. Syst. Evol. Microbiol.">
        <title>The Global Catalogue of Microorganisms (GCM) 10K type strain sequencing project: providing services to taxonomists for standard genome sequencing and annotation.</title>
        <authorList>
            <consortium name="The Broad Institute Genomics Platform"/>
            <consortium name="The Broad Institute Genome Sequencing Center for Infectious Disease"/>
            <person name="Wu L."/>
            <person name="Ma J."/>
        </authorList>
    </citation>
    <scope>NUCLEOTIDE SEQUENCE [LARGE SCALE GENOMIC DNA]</scope>
    <source>
        <strain evidence="3">CCUG 50754</strain>
    </source>
</reference>
<name>A0ABW2ZNA5_9MICO</name>
<gene>
    <name evidence="2" type="ORF">ACFQZV_02040</name>
</gene>
<accession>A0ABW2ZNA5</accession>
<keyword evidence="1" id="KW-0472">Membrane</keyword>
<keyword evidence="1" id="KW-1133">Transmembrane helix</keyword>
<feature type="transmembrane region" description="Helical" evidence="1">
    <location>
        <begin position="35"/>
        <end position="54"/>
    </location>
</feature>
<keyword evidence="1" id="KW-0812">Transmembrane</keyword>
<keyword evidence="3" id="KW-1185">Reference proteome</keyword>
<evidence type="ECO:0000256" key="1">
    <source>
        <dbReference type="SAM" id="Phobius"/>
    </source>
</evidence>
<dbReference type="EMBL" id="JBHTIM010000001">
    <property type="protein sequence ID" value="MFD0780077.1"/>
    <property type="molecule type" value="Genomic_DNA"/>
</dbReference>
<evidence type="ECO:0000313" key="2">
    <source>
        <dbReference type="EMBL" id="MFD0780077.1"/>
    </source>
</evidence>
<dbReference type="RefSeq" id="WP_378751772.1">
    <property type="nucleotide sequence ID" value="NZ_JBHSSV010000006.1"/>
</dbReference>
<evidence type="ECO:0008006" key="4">
    <source>
        <dbReference type="Google" id="ProtNLM"/>
    </source>
</evidence>
<sequence length="112" mass="12476">MVQTTFDTLTRTRPAWRPTSRVATAIRTAAHPRRLLVALILTATAVGVLALQIAEDDLLAERTAVQTVNTTVESRLVTEQSVYARERLREADLRAMIAEQRPLFASTEGFLK</sequence>
<protein>
    <recommendedName>
        <fullName evidence="4">Cell division protein FtsL</fullName>
    </recommendedName>
</protein>
<comment type="caution">
    <text evidence="2">The sequence shown here is derived from an EMBL/GenBank/DDBJ whole genome shotgun (WGS) entry which is preliminary data.</text>
</comment>
<evidence type="ECO:0000313" key="3">
    <source>
        <dbReference type="Proteomes" id="UP001597042"/>
    </source>
</evidence>
<organism evidence="2 3">
    <name type="scientific">Microbacterium koreense</name>
    <dbReference type="NCBI Taxonomy" id="323761"/>
    <lineage>
        <taxon>Bacteria</taxon>
        <taxon>Bacillati</taxon>
        <taxon>Actinomycetota</taxon>
        <taxon>Actinomycetes</taxon>
        <taxon>Micrococcales</taxon>
        <taxon>Microbacteriaceae</taxon>
        <taxon>Microbacterium</taxon>
    </lineage>
</organism>